<evidence type="ECO:0000313" key="2">
    <source>
        <dbReference type="Proteomes" id="UP000812961"/>
    </source>
</evidence>
<dbReference type="Proteomes" id="UP000812961">
    <property type="component" value="Unassembled WGS sequence"/>
</dbReference>
<reference evidence="1 2" key="1">
    <citation type="submission" date="2021-08" db="EMBL/GenBank/DDBJ databases">
        <title>The genome sequence of Chitinophaga sp. B61.</title>
        <authorList>
            <person name="Zhang X."/>
        </authorList>
    </citation>
    <scope>NUCLEOTIDE SEQUENCE [LARGE SCALE GENOMIC DNA]</scope>
    <source>
        <strain evidence="1 2">B61</strain>
    </source>
</reference>
<keyword evidence="2" id="KW-1185">Reference proteome</keyword>
<organism evidence="1 2">
    <name type="scientific">Chitinophaga rhizophila</name>
    <dbReference type="NCBI Taxonomy" id="2866212"/>
    <lineage>
        <taxon>Bacteria</taxon>
        <taxon>Pseudomonadati</taxon>
        <taxon>Bacteroidota</taxon>
        <taxon>Chitinophagia</taxon>
        <taxon>Chitinophagales</taxon>
        <taxon>Chitinophagaceae</taxon>
        <taxon>Chitinophaga</taxon>
    </lineage>
</organism>
<gene>
    <name evidence="1" type="ORF">K1Y79_08445</name>
</gene>
<comment type="caution">
    <text evidence="1">The sequence shown here is derived from an EMBL/GenBank/DDBJ whole genome shotgun (WGS) entry which is preliminary data.</text>
</comment>
<sequence length="117" mass="13665">MTQIELEDYQVHSKIFFGNNYLFIFQNQYDISERRVLEMKDVVGFIENADSHPLISLRIIEGGTYPFDLSARCNRPEVVNFPEVLISTANTKGMFYFRACAASIIFREWTIADAWLR</sequence>
<dbReference type="EMBL" id="JAICCF010000001">
    <property type="protein sequence ID" value="MBW8684360.1"/>
    <property type="molecule type" value="Genomic_DNA"/>
</dbReference>
<protein>
    <submittedName>
        <fullName evidence="1">Uncharacterized protein</fullName>
    </submittedName>
</protein>
<dbReference type="RefSeq" id="WP_220249538.1">
    <property type="nucleotide sequence ID" value="NZ_JAICCF010000001.1"/>
</dbReference>
<name>A0ABS7GAQ7_9BACT</name>
<proteinExistence type="predicted"/>
<evidence type="ECO:0000313" key="1">
    <source>
        <dbReference type="EMBL" id="MBW8684360.1"/>
    </source>
</evidence>
<accession>A0ABS7GAQ7</accession>